<evidence type="ECO:0000313" key="2">
    <source>
        <dbReference type="EMBL" id="NEV63371.1"/>
    </source>
</evidence>
<sequence>MLLPAQSPVGHTYAEYRGWPEDQRFELIEGVAYAMAPAPSRLHQRLTFELAREIARVSEGSGCEVNVAPFDVRLPEGSEADDDILTVVQPDISLVCDPSKLDDKGCRGAPDWLIEVLSPATAGHDQVRKLLLYERHGVKEYWLVHPVDRVVTMYRLEDGAYGRPAVSELQGRAACQACPCVEIDWERVVEGLPAASSDG</sequence>
<dbReference type="AlphaFoldDB" id="A0A6M0K200"/>
<dbReference type="PANTHER" id="PTHR34107">
    <property type="entry name" value="SLL0198 PROTEIN-RELATED"/>
    <property type="match status" value="1"/>
</dbReference>
<reference evidence="2 3" key="1">
    <citation type="submission" date="2020-02" db="EMBL/GenBank/DDBJ databases">
        <title>Genome sequences of Thiorhodococcus mannitoliphagus and Thiorhodococcus minor, purple sulfur photosynthetic bacteria in the gammaproteobacterial family, Chromatiaceae.</title>
        <authorList>
            <person name="Aviles F.A."/>
            <person name="Meyer T.E."/>
            <person name="Kyndt J.A."/>
        </authorList>
    </citation>
    <scope>NUCLEOTIDE SEQUENCE [LARGE SCALE GENOMIC DNA]</scope>
    <source>
        <strain evidence="2 3">DSM 11518</strain>
    </source>
</reference>
<keyword evidence="2" id="KW-0378">Hydrolase</keyword>
<keyword evidence="2" id="KW-0255">Endonuclease</keyword>
<dbReference type="PANTHER" id="PTHR34107:SF4">
    <property type="entry name" value="SLL1222 PROTEIN"/>
    <property type="match status" value="1"/>
</dbReference>
<dbReference type="Proteomes" id="UP000483379">
    <property type="component" value="Unassembled WGS sequence"/>
</dbReference>
<dbReference type="Pfam" id="PF05685">
    <property type="entry name" value="Uma2"/>
    <property type="match status" value="1"/>
</dbReference>
<keyword evidence="2" id="KW-0540">Nuclease</keyword>
<comment type="caution">
    <text evidence="2">The sequence shown here is derived from an EMBL/GenBank/DDBJ whole genome shotgun (WGS) entry which is preliminary data.</text>
</comment>
<dbReference type="GO" id="GO:0004519">
    <property type="term" value="F:endonuclease activity"/>
    <property type="evidence" value="ECO:0007669"/>
    <property type="project" value="UniProtKB-KW"/>
</dbReference>
<keyword evidence="3" id="KW-1185">Reference proteome</keyword>
<dbReference type="SUPFAM" id="SSF52980">
    <property type="entry name" value="Restriction endonuclease-like"/>
    <property type="match status" value="1"/>
</dbReference>
<name>A0A6M0K200_9GAMM</name>
<dbReference type="EMBL" id="JAAIJQ010000049">
    <property type="protein sequence ID" value="NEV63371.1"/>
    <property type="molecule type" value="Genomic_DNA"/>
</dbReference>
<gene>
    <name evidence="2" type="ORF">G3446_16000</name>
</gene>
<feature type="domain" description="Putative restriction endonuclease" evidence="1">
    <location>
        <begin position="14"/>
        <end position="182"/>
    </location>
</feature>
<protein>
    <submittedName>
        <fullName evidence="2">Uma2 family endonuclease</fullName>
    </submittedName>
</protein>
<dbReference type="CDD" id="cd06260">
    <property type="entry name" value="DUF820-like"/>
    <property type="match status" value="1"/>
</dbReference>
<dbReference type="InterPro" id="IPR011335">
    <property type="entry name" value="Restrct_endonuc-II-like"/>
</dbReference>
<evidence type="ECO:0000313" key="3">
    <source>
        <dbReference type="Proteomes" id="UP000483379"/>
    </source>
</evidence>
<dbReference type="RefSeq" id="WP_164453836.1">
    <property type="nucleotide sequence ID" value="NZ_JAAIJQ010000049.1"/>
</dbReference>
<accession>A0A6M0K200</accession>
<dbReference type="Gene3D" id="3.90.1570.10">
    <property type="entry name" value="tt1808, chain A"/>
    <property type="match status" value="1"/>
</dbReference>
<evidence type="ECO:0000259" key="1">
    <source>
        <dbReference type="Pfam" id="PF05685"/>
    </source>
</evidence>
<proteinExistence type="predicted"/>
<organism evidence="2 3">
    <name type="scientific">Thiorhodococcus minor</name>
    <dbReference type="NCBI Taxonomy" id="57489"/>
    <lineage>
        <taxon>Bacteria</taxon>
        <taxon>Pseudomonadati</taxon>
        <taxon>Pseudomonadota</taxon>
        <taxon>Gammaproteobacteria</taxon>
        <taxon>Chromatiales</taxon>
        <taxon>Chromatiaceae</taxon>
        <taxon>Thiorhodococcus</taxon>
    </lineage>
</organism>
<dbReference type="InterPro" id="IPR008538">
    <property type="entry name" value="Uma2"/>
</dbReference>
<dbReference type="InterPro" id="IPR012296">
    <property type="entry name" value="Nuclease_put_TT1808"/>
</dbReference>